<keyword evidence="1" id="KW-0472">Membrane</keyword>
<name>A0ABT1B1X2_9FLAO</name>
<reference evidence="3 4" key="1">
    <citation type="submission" date="2022-06" db="EMBL/GenBank/DDBJ databases">
        <authorList>
            <person name="Xuan X."/>
        </authorList>
    </citation>
    <scope>NUCLEOTIDE SEQUENCE [LARGE SCALE GENOMIC DNA]</scope>
    <source>
        <strain evidence="3 4">2V75</strain>
    </source>
</reference>
<dbReference type="Proteomes" id="UP001206312">
    <property type="component" value="Unassembled WGS sequence"/>
</dbReference>
<protein>
    <submittedName>
        <fullName evidence="3">Uncharacterized protein</fullName>
    </submittedName>
</protein>
<gene>
    <name evidence="3" type="ORF">NG653_13285</name>
</gene>
<evidence type="ECO:0000256" key="2">
    <source>
        <dbReference type="SAM" id="SignalP"/>
    </source>
</evidence>
<evidence type="ECO:0000256" key="1">
    <source>
        <dbReference type="SAM" id="Phobius"/>
    </source>
</evidence>
<dbReference type="RefSeq" id="WP_252742207.1">
    <property type="nucleotide sequence ID" value="NZ_JAMXIB010000013.1"/>
</dbReference>
<dbReference type="Gene3D" id="2.120.10.80">
    <property type="entry name" value="Kelch-type beta propeller"/>
    <property type="match status" value="1"/>
</dbReference>
<keyword evidence="2" id="KW-0732">Signal</keyword>
<keyword evidence="1" id="KW-1133">Transmembrane helix</keyword>
<dbReference type="SUPFAM" id="SSF117281">
    <property type="entry name" value="Kelch motif"/>
    <property type="match status" value="1"/>
</dbReference>
<sequence length="470" mass="53421">MGKTARVLFGALAGLFLLAPARGGAQVVPIGNLRTLKGTAVDPHTRTLYAMWPDSIRLYLAPDYRQSRLVKVPRLDADFPLSFHVVTADSTLYMVQGMGGMVYRLKGDSLRRLDHSFTHKMQIGSTLFVENDTIFRYGGYGFWSHRNFFTYFSKASREWEVVAPTGSEEVPPGSDNSYITRSGPYWYVFGGRVLDPIDPLRMHPNRDLWRYHTGEKRWEFLGSMKDNFEKNPMVVHLGDKILFGNPNRHEFFLVDPGNNRLTTHKITPKNYGVLPMDINARQGGSFYTDGQLYVLKSLNRPRAGDPDGKVGFEIMPLEDFLGPAVREEALYGRAGFPWGPAGGVLGAALAVGLLVLGRRRFRERDKILVGEGGMRYKGRRLDIDPRSLAVLLLLLRADRDVPAQQVLDLVEKPHLNPVHNIKVRNQVVESLNFRFKTLLETEEDLIRAYRSEQDKRIKVYRIDKGPFLLR</sequence>
<feature type="transmembrane region" description="Helical" evidence="1">
    <location>
        <begin position="336"/>
        <end position="356"/>
    </location>
</feature>
<keyword evidence="4" id="KW-1185">Reference proteome</keyword>
<accession>A0ABT1B1X2</accession>
<dbReference type="EMBL" id="JAMXIB010000013">
    <property type="protein sequence ID" value="MCO5725835.1"/>
    <property type="molecule type" value="Genomic_DNA"/>
</dbReference>
<keyword evidence="1" id="KW-0812">Transmembrane</keyword>
<proteinExistence type="predicted"/>
<feature type="signal peptide" evidence="2">
    <location>
        <begin position="1"/>
        <end position="25"/>
    </location>
</feature>
<comment type="caution">
    <text evidence="3">The sequence shown here is derived from an EMBL/GenBank/DDBJ whole genome shotgun (WGS) entry which is preliminary data.</text>
</comment>
<evidence type="ECO:0000313" key="4">
    <source>
        <dbReference type="Proteomes" id="UP001206312"/>
    </source>
</evidence>
<dbReference type="InterPro" id="IPR015915">
    <property type="entry name" value="Kelch-typ_b-propeller"/>
</dbReference>
<organism evidence="3 4">
    <name type="scientific">Robiginitalea marina</name>
    <dbReference type="NCBI Taxonomy" id="2954105"/>
    <lineage>
        <taxon>Bacteria</taxon>
        <taxon>Pseudomonadati</taxon>
        <taxon>Bacteroidota</taxon>
        <taxon>Flavobacteriia</taxon>
        <taxon>Flavobacteriales</taxon>
        <taxon>Flavobacteriaceae</taxon>
        <taxon>Robiginitalea</taxon>
    </lineage>
</organism>
<feature type="chain" id="PRO_5045562397" evidence="2">
    <location>
        <begin position="26"/>
        <end position="470"/>
    </location>
</feature>
<evidence type="ECO:0000313" key="3">
    <source>
        <dbReference type="EMBL" id="MCO5725835.1"/>
    </source>
</evidence>